<evidence type="ECO:0000256" key="7">
    <source>
        <dbReference type="SAM" id="MobiDB-lite"/>
    </source>
</evidence>
<feature type="domain" description="BHLH" evidence="8">
    <location>
        <begin position="139"/>
        <end position="188"/>
    </location>
</feature>
<evidence type="ECO:0000256" key="4">
    <source>
        <dbReference type="ARBA" id="ARBA00023125"/>
    </source>
</evidence>
<dbReference type="AlphaFoldDB" id="A0AAE1Z2C2"/>
<organism evidence="9 10">
    <name type="scientific">Sesamum alatum</name>
    <dbReference type="NCBI Taxonomy" id="300844"/>
    <lineage>
        <taxon>Eukaryota</taxon>
        <taxon>Viridiplantae</taxon>
        <taxon>Streptophyta</taxon>
        <taxon>Embryophyta</taxon>
        <taxon>Tracheophyta</taxon>
        <taxon>Spermatophyta</taxon>
        <taxon>Magnoliopsida</taxon>
        <taxon>eudicotyledons</taxon>
        <taxon>Gunneridae</taxon>
        <taxon>Pentapetalae</taxon>
        <taxon>asterids</taxon>
        <taxon>lamiids</taxon>
        <taxon>Lamiales</taxon>
        <taxon>Pedaliaceae</taxon>
        <taxon>Sesamum</taxon>
    </lineage>
</organism>
<comment type="subcellular location">
    <subcellularLocation>
        <location evidence="1">Nucleus</location>
    </subcellularLocation>
</comment>
<evidence type="ECO:0000313" key="10">
    <source>
        <dbReference type="Proteomes" id="UP001293254"/>
    </source>
</evidence>
<dbReference type="PANTHER" id="PTHR31945:SF17">
    <property type="entry name" value="TRANSCRIPTION FACTOR FER-LIKE IRON DEFICIENCY-INDUCED TRANSCRIPTION FACTOR"/>
    <property type="match status" value="1"/>
</dbReference>
<evidence type="ECO:0000256" key="2">
    <source>
        <dbReference type="ARBA" id="ARBA00011738"/>
    </source>
</evidence>
<dbReference type="GO" id="GO:0046983">
    <property type="term" value="F:protein dimerization activity"/>
    <property type="evidence" value="ECO:0007669"/>
    <property type="project" value="InterPro"/>
</dbReference>
<sequence length="325" mass="36566">MERSFLETGAIFPQLDQYYQYATDNFGLIDFTDEAIFDQFIDLIRGENENETVANFAAQGYDFHDQFFSAAPAAVELLDFDGLMAHNVDADANIDFGLQNACVKNVSEEGVMDVEESSAATTTTTTTATTAANKKSSKVDRSRTLISERRRRGRMKEKLYALRALVPTITKMDKASIVGDAVLYVQDLQMQLKKLKSDISSLETGNVQSCQRRTTAHNYAKNINVGSFYHITKKILKMDVFEVEERGFYVRMVSNKGRGIAALLYKALESLTTFILRTSNLAASADNYVLTFTLHIMDGEKNIDLQNMELWIASVFLKQGFEFET</sequence>
<comment type="caution">
    <text evidence="9">The sequence shown here is derived from an EMBL/GenBank/DDBJ whole genome shotgun (WGS) entry which is preliminary data.</text>
</comment>
<keyword evidence="4" id="KW-0238">DNA-binding</keyword>
<dbReference type="PROSITE" id="PS50888">
    <property type="entry name" value="BHLH"/>
    <property type="match status" value="1"/>
</dbReference>
<keyword evidence="5" id="KW-0804">Transcription</keyword>
<dbReference type="InterPro" id="IPR036638">
    <property type="entry name" value="HLH_DNA-bd_sf"/>
</dbReference>
<evidence type="ECO:0000313" key="9">
    <source>
        <dbReference type="EMBL" id="KAK4440682.1"/>
    </source>
</evidence>
<feature type="region of interest" description="Disordered" evidence="7">
    <location>
        <begin position="113"/>
        <end position="140"/>
    </location>
</feature>
<protein>
    <submittedName>
        <fullName evidence="9">Transcription factor FER-LIKE IRON DEFICIENCY-INDUCED TRANSCRIPTION FACTOR</fullName>
    </submittedName>
</protein>
<evidence type="ECO:0000256" key="3">
    <source>
        <dbReference type="ARBA" id="ARBA00023015"/>
    </source>
</evidence>
<dbReference type="GO" id="GO:0005634">
    <property type="term" value="C:nucleus"/>
    <property type="evidence" value="ECO:0007669"/>
    <property type="project" value="UniProtKB-SubCell"/>
</dbReference>
<dbReference type="PANTHER" id="PTHR31945">
    <property type="entry name" value="TRANSCRIPTION FACTOR SCREAM2-RELATED"/>
    <property type="match status" value="1"/>
</dbReference>
<dbReference type="Pfam" id="PF00010">
    <property type="entry name" value="HLH"/>
    <property type="match status" value="1"/>
</dbReference>
<dbReference type="InterPro" id="IPR011598">
    <property type="entry name" value="bHLH_dom"/>
</dbReference>
<comment type="subunit">
    <text evidence="2">Homodimer.</text>
</comment>
<gene>
    <name evidence="9" type="ORF">Salat_0403100</name>
</gene>
<dbReference type="GO" id="GO:0043565">
    <property type="term" value="F:sequence-specific DNA binding"/>
    <property type="evidence" value="ECO:0007669"/>
    <property type="project" value="TreeGrafter"/>
</dbReference>
<dbReference type="InterPro" id="IPR051358">
    <property type="entry name" value="TF_AMS/ICE1/BHLH6-like"/>
</dbReference>
<keyword evidence="10" id="KW-1185">Reference proteome</keyword>
<dbReference type="SMART" id="SM00353">
    <property type="entry name" value="HLH"/>
    <property type="match status" value="1"/>
</dbReference>
<reference evidence="9" key="2">
    <citation type="journal article" date="2024" name="Plant">
        <title>Genomic evolution and insights into agronomic trait innovations of Sesamum species.</title>
        <authorList>
            <person name="Miao H."/>
            <person name="Wang L."/>
            <person name="Qu L."/>
            <person name="Liu H."/>
            <person name="Sun Y."/>
            <person name="Le M."/>
            <person name="Wang Q."/>
            <person name="Wei S."/>
            <person name="Zheng Y."/>
            <person name="Lin W."/>
            <person name="Duan Y."/>
            <person name="Cao H."/>
            <person name="Xiong S."/>
            <person name="Wang X."/>
            <person name="Wei L."/>
            <person name="Li C."/>
            <person name="Ma Q."/>
            <person name="Ju M."/>
            <person name="Zhao R."/>
            <person name="Li G."/>
            <person name="Mu C."/>
            <person name="Tian Q."/>
            <person name="Mei H."/>
            <person name="Zhang T."/>
            <person name="Gao T."/>
            <person name="Zhang H."/>
        </authorList>
    </citation>
    <scope>NUCLEOTIDE SEQUENCE</scope>
    <source>
        <strain evidence="9">3651</strain>
    </source>
</reference>
<dbReference type="Gene3D" id="4.10.280.10">
    <property type="entry name" value="Helix-loop-helix DNA-binding domain"/>
    <property type="match status" value="1"/>
</dbReference>
<dbReference type="EMBL" id="JACGWO010000001">
    <property type="protein sequence ID" value="KAK4440682.1"/>
    <property type="molecule type" value="Genomic_DNA"/>
</dbReference>
<feature type="compositionally biased region" description="Low complexity" evidence="7">
    <location>
        <begin position="119"/>
        <end position="132"/>
    </location>
</feature>
<evidence type="ECO:0000256" key="1">
    <source>
        <dbReference type="ARBA" id="ARBA00004123"/>
    </source>
</evidence>
<accession>A0AAE1Z2C2</accession>
<keyword evidence="3" id="KW-0805">Transcription regulation</keyword>
<reference evidence="9" key="1">
    <citation type="submission" date="2020-06" db="EMBL/GenBank/DDBJ databases">
        <authorList>
            <person name="Li T."/>
            <person name="Hu X."/>
            <person name="Zhang T."/>
            <person name="Song X."/>
            <person name="Zhang H."/>
            <person name="Dai N."/>
            <person name="Sheng W."/>
            <person name="Hou X."/>
            <person name="Wei L."/>
        </authorList>
    </citation>
    <scope>NUCLEOTIDE SEQUENCE</scope>
    <source>
        <strain evidence="9">3651</strain>
        <tissue evidence="9">Leaf</tissue>
    </source>
</reference>
<evidence type="ECO:0000256" key="5">
    <source>
        <dbReference type="ARBA" id="ARBA00023163"/>
    </source>
</evidence>
<dbReference type="Proteomes" id="UP001293254">
    <property type="component" value="Unassembled WGS sequence"/>
</dbReference>
<proteinExistence type="predicted"/>
<evidence type="ECO:0000259" key="8">
    <source>
        <dbReference type="PROSITE" id="PS50888"/>
    </source>
</evidence>
<dbReference type="FunFam" id="4.10.280.10:FF:000096">
    <property type="entry name" value="Basic helix-loop-helix (BHLH) DNA-binding superfamily protein"/>
    <property type="match status" value="1"/>
</dbReference>
<name>A0AAE1Z2C2_9LAMI</name>
<keyword evidence="6" id="KW-0539">Nucleus</keyword>
<dbReference type="GO" id="GO:0003700">
    <property type="term" value="F:DNA-binding transcription factor activity"/>
    <property type="evidence" value="ECO:0007669"/>
    <property type="project" value="TreeGrafter"/>
</dbReference>
<evidence type="ECO:0000256" key="6">
    <source>
        <dbReference type="ARBA" id="ARBA00023242"/>
    </source>
</evidence>
<dbReference type="SUPFAM" id="SSF47459">
    <property type="entry name" value="HLH, helix-loop-helix DNA-binding domain"/>
    <property type="match status" value="1"/>
</dbReference>